<evidence type="ECO:0000259" key="6">
    <source>
        <dbReference type="PROSITE" id="PS51123"/>
    </source>
</evidence>
<dbReference type="SUPFAM" id="SSF103088">
    <property type="entry name" value="OmpA-like"/>
    <property type="match status" value="1"/>
</dbReference>
<sequence>MHKFLSCLLLFLLISACTSQEDDGNSVLVGVSWSSGQTDFIAGVMLAVNEINASGGILGGKKLKIIVDEREVSASPAEYSALARTIAVDFASKGVIAVIGHRFSGLAIPASNIYEQNKIIFIAPTASNLALTRFGFKYVFRLFPNNDQMGQQLALYARKRGYERVALLYDRRDYSREFSGGFERAAANYDMRITFRQSFFANVTDSDLIRIIVNLKKNKDVDAILLVTTDTLAARLYEKARQQGIQQPFIGSDSMDSDVFWKVVRRWEGDLESKDKTVVPSIYNHNSYLTQQFIEKFVATYQQTPDRFAALGYDSIKVLTHAIGSVESIEPVDIADGLRYLMSPCQGATGKHAYFENGDLDGKRLYMKFVYKDDFQYVAPFNITSFSAMQHYMNAQAGECANLDKDSDGILDYLDACPNNSALEISKGVYPDGEKRGCPLDTDADKVPDFEDMCPQDTPETVAQGVGLDGCLPPPPLPEITEETASPTTTTPEITLEPADADKDGINDVDDKCVNTSSGSVVNAEGCSAEQQINPAVVQTTDTDMDGVLDGTDQCAETPANIVVNEQGCPEQKTEKLVLAGNKYLKTSVRQPTATAYKEAIQFVQQWSPDLIQLIEVVSYTDPKGNALTNQRLSEERAKQVAENLIGAGLPPEKVRFVGKGQENSADTTITTRRLEITLERFVAK</sequence>
<dbReference type="PANTHER" id="PTHR47151:SF2">
    <property type="entry name" value="AMINO ACID BINDING PROTEIN"/>
    <property type="match status" value="1"/>
</dbReference>
<dbReference type="Gene3D" id="3.40.50.2300">
    <property type="match status" value="2"/>
</dbReference>
<evidence type="ECO:0000256" key="5">
    <source>
        <dbReference type="SAM" id="SignalP"/>
    </source>
</evidence>
<accession>A0A2N9YBF9</accession>
<evidence type="ECO:0000256" key="3">
    <source>
        <dbReference type="PROSITE-ProRule" id="PRU00473"/>
    </source>
</evidence>
<dbReference type="InterPro" id="IPR036737">
    <property type="entry name" value="OmpA-like_sf"/>
</dbReference>
<keyword evidence="3" id="KW-0472">Membrane</keyword>
<evidence type="ECO:0000313" key="7">
    <source>
        <dbReference type="EMBL" id="AUI67803.2"/>
    </source>
</evidence>
<dbReference type="STRING" id="288004.AL038_02845"/>
<dbReference type="Pfam" id="PF00691">
    <property type="entry name" value="OmpA"/>
    <property type="match status" value="1"/>
</dbReference>
<organism evidence="7 8">
    <name type="scientific">Beggiatoa leptomitoformis</name>
    <dbReference type="NCBI Taxonomy" id="288004"/>
    <lineage>
        <taxon>Bacteria</taxon>
        <taxon>Pseudomonadati</taxon>
        <taxon>Pseudomonadota</taxon>
        <taxon>Gammaproteobacteria</taxon>
        <taxon>Thiotrichales</taxon>
        <taxon>Thiotrichaceae</taxon>
        <taxon>Beggiatoa</taxon>
    </lineage>
</organism>
<dbReference type="InterPro" id="IPR028082">
    <property type="entry name" value="Peripla_BP_I"/>
</dbReference>
<dbReference type="Gene3D" id="4.10.1080.10">
    <property type="entry name" value="TSP type-3 repeat"/>
    <property type="match status" value="2"/>
</dbReference>
<proteinExistence type="inferred from homology"/>
<gene>
    <name evidence="7" type="ORF">BLE401_03205</name>
</gene>
<protein>
    <submittedName>
        <fullName evidence="7">ABC transporter substrate-binding protein</fullName>
    </submittedName>
</protein>
<dbReference type="AlphaFoldDB" id="A0A2N9YBF9"/>
<reference evidence="8" key="1">
    <citation type="submission" date="2016-12" db="EMBL/GenBank/DDBJ databases">
        <title>Complete Genome Sequence of Beggiatoa leptomitiformis D-401.</title>
        <authorList>
            <person name="Fomenkov A."/>
            <person name="Vincze T."/>
            <person name="Grabovich M."/>
            <person name="Anton B.P."/>
            <person name="Dubinina G."/>
            <person name="Orlova M."/>
            <person name="Belousova E."/>
            <person name="Roberts R.J."/>
        </authorList>
    </citation>
    <scope>NUCLEOTIDE SEQUENCE [LARGE SCALE GENOMIC DNA]</scope>
    <source>
        <strain evidence="8">D-401</strain>
    </source>
</reference>
<feature type="compositionally biased region" description="Low complexity" evidence="4">
    <location>
        <begin position="483"/>
        <end position="498"/>
    </location>
</feature>
<dbReference type="InterPro" id="IPR003367">
    <property type="entry name" value="Thrombospondin_3-like_rpt"/>
</dbReference>
<dbReference type="EMBL" id="CP018889">
    <property type="protein sequence ID" value="AUI67803.2"/>
    <property type="molecule type" value="Genomic_DNA"/>
</dbReference>
<name>A0A2N9YBF9_9GAMM</name>
<keyword evidence="2 5" id="KW-0732">Signal</keyword>
<dbReference type="Pfam" id="PF02412">
    <property type="entry name" value="TSP_3"/>
    <property type="match status" value="2"/>
</dbReference>
<dbReference type="PROSITE" id="PS51257">
    <property type="entry name" value="PROKAR_LIPOPROTEIN"/>
    <property type="match status" value="1"/>
</dbReference>
<dbReference type="GO" id="GO:0016020">
    <property type="term" value="C:membrane"/>
    <property type="evidence" value="ECO:0007669"/>
    <property type="project" value="UniProtKB-UniRule"/>
</dbReference>
<dbReference type="SUPFAM" id="SSF103647">
    <property type="entry name" value="TSP type-3 repeat"/>
    <property type="match status" value="2"/>
</dbReference>
<evidence type="ECO:0000256" key="1">
    <source>
        <dbReference type="ARBA" id="ARBA00010062"/>
    </source>
</evidence>
<dbReference type="GO" id="GO:0007155">
    <property type="term" value="P:cell adhesion"/>
    <property type="evidence" value="ECO:0007669"/>
    <property type="project" value="InterPro"/>
</dbReference>
<feature type="domain" description="OmpA-like" evidence="6">
    <location>
        <begin position="572"/>
        <end position="685"/>
    </location>
</feature>
<dbReference type="InterPro" id="IPR006665">
    <property type="entry name" value="OmpA-like"/>
</dbReference>
<feature type="chain" id="PRO_5024817811" evidence="5">
    <location>
        <begin position="22"/>
        <end position="685"/>
    </location>
</feature>
<evidence type="ECO:0000313" key="8">
    <source>
        <dbReference type="Proteomes" id="UP000234271"/>
    </source>
</evidence>
<dbReference type="PANTHER" id="PTHR47151">
    <property type="entry name" value="LEU/ILE/VAL-BINDING ABC TRANSPORTER SUBUNIT"/>
    <property type="match status" value="1"/>
</dbReference>
<dbReference type="Pfam" id="PF13458">
    <property type="entry name" value="Peripla_BP_6"/>
    <property type="match status" value="1"/>
</dbReference>
<keyword evidence="8" id="KW-1185">Reference proteome</keyword>
<dbReference type="InterPro" id="IPR028974">
    <property type="entry name" value="TSP_type-3_rpt"/>
</dbReference>
<dbReference type="Proteomes" id="UP000234271">
    <property type="component" value="Chromosome"/>
</dbReference>
<evidence type="ECO:0000256" key="4">
    <source>
        <dbReference type="SAM" id="MobiDB-lite"/>
    </source>
</evidence>
<dbReference type="Gene3D" id="3.30.1330.60">
    <property type="entry name" value="OmpA-like domain"/>
    <property type="match status" value="1"/>
</dbReference>
<feature type="region of interest" description="Disordered" evidence="4">
    <location>
        <begin position="477"/>
        <end position="507"/>
    </location>
</feature>
<dbReference type="SUPFAM" id="SSF53822">
    <property type="entry name" value="Periplasmic binding protein-like I"/>
    <property type="match status" value="1"/>
</dbReference>
<dbReference type="GO" id="GO:0005509">
    <property type="term" value="F:calcium ion binding"/>
    <property type="evidence" value="ECO:0007669"/>
    <property type="project" value="InterPro"/>
</dbReference>
<comment type="similarity">
    <text evidence="1">Belongs to the leucine-binding protein family.</text>
</comment>
<dbReference type="PROSITE" id="PS51123">
    <property type="entry name" value="OMPA_2"/>
    <property type="match status" value="1"/>
</dbReference>
<dbReference type="InterPro" id="IPR028081">
    <property type="entry name" value="Leu-bd"/>
</dbReference>
<feature type="signal peptide" evidence="5">
    <location>
        <begin position="1"/>
        <end position="21"/>
    </location>
</feature>
<evidence type="ECO:0000256" key="2">
    <source>
        <dbReference type="ARBA" id="ARBA00022729"/>
    </source>
</evidence>